<dbReference type="PROSITE" id="PS00136">
    <property type="entry name" value="SUBTILASE_ASP"/>
    <property type="match status" value="1"/>
</dbReference>
<dbReference type="InterPro" id="IPR023828">
    <property type="entry name" value="Peptidase_S8_Ser-AS"/>
</dbReference>
<dbReference type="SUPFAM" id="SSF52743">
    <property type="entry name" value="Subtilisin-like"/>
    <property type="match status" value="1"/>
</dbReference>
<dbReference type="PROSITE" id="PS00138">
    <property type="entry name" value="SUBTILASE_SER"/>
    <property type="match status" value="1"/>
</dbReference>
<evidence type="ECO:0000313" key="8">
    <source>
        <dbReference type="EMBL" id="OKH11853.1"/>
    </source>
</evidence>
<dbReference type="InterPro" id="IPR000209">
    <property type="entry name" value="Peptidase_S8/S53_dom"/>
</dbReference>
<dbReference type="Gene3D" id="3.40.50.200">
    <property type="entry name" value="Peptidase S8/S53 domain"/>
    <property type="match status" value="1"/>
</dbReference>
<keyword evidence="3 5" id="KW-0378">Hydrolase</keyword>
<dbReference type="EMBL" id="MRCA01000015">
    <property type="protein sequence ID" value="OKH11853.1"/>
    <property type="molecule type" value="Genomic_DNA"/>
</dbReference>
<evidence type="ECO:0000256" key="3">
    <source>
        <dbReference type="ARBA" id="ARBA00022801"/>
    </source>
</evidence>
<comment type="caution">
    <text evidence="8">The sequence shown here is derived from an EMBL/GenBank/DDBJ whole genome shotgun (WGS) entry which is preliminary data.</text>
</comment>
<sequence>MKLGLTIHSCLLYFFCFSYLSIPLVSSKTLIAPAHAQISPSANGFEQTKTPDFDNLISKANKYGTVRVIIGLRTNFIPEGRLATGLVQSQRTAIAQTRNAILSKLSTYKPTTITKFQTIPYFAAKLNARALTALQSDPNIISIQEDIAVPATLTESIPVVKANGSWESGFTGAGQTVAILDTGVDSSHPFLAGKVVSEACYSTTDSTYQSTSLCPNGSLQQVGTGSAVNCTTTIADCNHGTHVAGIAAGNGPNFSGVARDAKIIAIQIFSRFNSTNQCYPLPAPCILSYASDQIRALEQVYNLRSSFPIAAANMSLGGGNYTTNCDASYGNLKAIIDNLRSVGIATVIAAGNESSINGLSFPACISSAVSVGSTKDGSSGGNADEVSSFSNSASFLSLLAPGEVIYSSIPGGNYANFYGTSMAAPHVTGAWAIFKQRNPSASVADTLANFQNTGIPVTDPRNGIQKSRIRL</sequence>
<reference evidence="8 9" key="1">
    <citation type="submission" date="2016-11" db="EMBL/GenBank/DDBJ databases">
        <title>Draft Genome Sequences of Nine Cyanobacterial Strains from Diverse Habitats.</title>
        <authorList>
            <person name="Zhu T."/>
            <person name="Hou S."/>
            <person name="Lu X."/>
            <person name="Hess W.R."/>
        </authorList>
    </citation>
    <scope>NUCLEOTIDE SEQUENCE [LARGE SCALE GENOMIC DNA]</scope>
    <source>
        <strain evidence="8 9">NIES-592</strain>
    </source>
</reference>
<dbReference type="InterPro" id="IPR050131">
    <property type="entry name" value="Peptidase_S8_subtilisin-like"/>
</dbReference>
<organism evidence="8 9">
    <name type="scientific">Fischerella major NIES-592</name>
    <dbReference type="NCBI Taxonomy" id="210994"/>
    <lineage>
        <taxon>Bacteria</taxon>
        <taxon>Bacillati</taxon>
        <taxon>Cyanobacteriota</taxon>
        <taxon>Cyanophyceae</taxon>
        <taxon>Nostocales</taxon>
        <taxon>Hapalosiphonaceae</taxon>
        <taxon>Fischerella</taxon>
    </lineage>
</organism>
<dbReference type="PROSITE" id="PS51892">
    <property type="entry name" value="SUBTILASE"/>
    <property type="match status" value="1"/>
</dbReference>
<accession>A0A1U7GUT8</accession>
<dbReference type="InterPro" id="IPR022398">
    <property type="entry name" value="Peptidase_S8_His-AS"/>
</dbReference>
<dbReference type="PANTHER" id="PTHR43806">
    <property type="entry name" value="PEPTIDASE S8"/>
    <property type="match status" value="1"/>
</dbReference>
<dbReference type="Pfam" id="PF00082">
    <property type="entry name" value="Peptidase_S8"/>
    <property type="match status" value="1"/>
</dbReference>
<dbReference type="PRINTS" id="PR00723">
    <property type="entry name" value="SUBTILISIN"/>
</dbReference>
<name>A0A1U7GUT8_9CYAN</name>
<feature type="active site" description="Charge relay system" evidence="5">
    <location>
        <position position="181"/>
    </location>
</feature>
<dbReference type="InterPro" id="IPR023827">
    <property type="entry name" value="Peptidase_S8_Asp-AS"/>
</dbReference>
<gene>
    <name evidence="8" type="ORF">NIES592_20540</name>
</gene>
<dbReference type="PANTHER" id="PTHR43806:SF11">
    <property type="entry name" value="CEREVISIN-RELATED"/>
    <property type="match status" value="1"/>
</dbReference>
<dbReference type="InterPro" id="IPR015500">
    <property type="entry name" value="Peptidase_S8_subtilisin-rel"/>
</dbReference>
<evidence type="ECO:0000256" key="4">
    <source>
        <dbReference type="ARBA" id="ARBA00022825"/>
    </source>
</evidence>
<dbReference type="GO" id="GO:0004252">
    <property type="term" value="F:serine-type endopeptidase activity"/>
    <property type="evidence" value="ECO:0007669"/>
    <property type="project" value="UniProtKB-UniRule"/>
</dbReference>
<keyword evidence="2 5" id="KW-0645">Protease</keyword>
<evidence type="ECO:0000256" key="5">
    <source>
        <dbReference type="PROSITE-ProRule" id="PRU01240"/>
    </source>
</evidence>
<dbReference type="InterPro" id="IPR036852">
    <property type="entry name" value="Peptidase_S8/S53_dom_sf"/>
</dbReference>
<dbReference type="Gene3D" id="3.30.70.80">
    <property type="entry name" value="Peptidase S8 propeptide/proteinase inhibitor I9"/>
    <property type="match status" value="1"/>
</dbReference>
<evidence type="ECO:0000256" key="6">
    <source>
        <dbReference type="RuleBase" id="RU003355"/>
    </source>
</evidence>
<keyword evidence="9" id="KW-1185">Reference proteome</keyword>
<dbReference type="OrthoDB" id="9762689at2"/>
<evidence type="ECO:0000259" key="7">
    <source>
        <dbReference type="Pfam" id="PF00082"/>
    </source>
</evidence>
<keyword evidence="4 5" id="KW-0720">Serine protease</keyword>
<evidence type="ECO:0000256" key="2">
    <source>
        <dbReference type="ARBA" id="ARBA00022670"/>
    </source>
</evidence>
<dbReference type="GO" id="GO:0006508">
    <property type="term" value="P:proteolysis"/>
    <property type="evidence" value="ECO:0007669"/>
    <property type="project" value="UniProtKB-KW"/>
</dbReference>
<protein>
    <submittedName>
        <fullName evidence="8">Peptidase S8 and S53 subtilisin kexin sedolisin</fullName>
    </submittedName>
</protein>
<feature type="active site" description="Charge relay system" evidence="5">
    <location>
        <position position="239"/>
    </location>
</feature>
<dbReference type="Proteomes" id="UP000186391">
    <property type="component" value="Unassembled WGS sequence"/>
</dbReference>
<proteinExistence type="inferred from homology"/>
<comment type="similarity">
    <text evidence="1 5 6">Belongs to the peptidase S8 family.</text>
</comment>
<dbReference type="AlphaFoldDB" id="A0A1U7GUT8"/>
<feature type="domain" description="Peptidase S8/S53" evidence="7">
    <location>
        <begin position="172"/>
        <end position="446"/>
    </location>
</feature>
<evidence type="ECO:0000313" key="9">
    <source>
        <dbReference type="Proteomes" id="UP000186391"/>
    </source>
</evidence>
<evidence type="ECO:0000256" key="1">
    <source>
        <dbReference type="ARBA" id="ARBA00011073"/>
    </source>
</evidence>
<dbReference type="PROSITE" id="PS00137">
    <property type="entry name" value="SUBTILASE_HIS"/>
    <property type="match status" value="1"/>
</dbReference>
<dbReference type="InterPro" id="IPR037045">
    <property type="entry name" value="S8pro/Inhibitor_I9_sf"/>
</dbReference>
<feature type="active site" description="Charge relay system" evidence="5">
    <location>
        <position position="421"/>
    </location>
</feature>